<gene>
    <name evidence="5" type="ORF">THS5294_02181</name>
</gene>
<dbReference type="PANTHER" id="PTHR20857:SF23">
    <property type="entry name" value="THIAMINE BIOSYNTHETIC BIFUNCTIONAL ENZYME"/>
    <property type="match status" value="1"/>
</dbReference>
<reference evidence="5 6" key="1">
    <citation type="submission" date="2015-09" db="EMBL/GenBank/DDBJ databases">
        <authorList>
            <consortium name="Swine Surveillance"/>
        </authorList>
    </citation>
    <scope>NUCLEOTIDE SEQUENCE [LARGE SCALE GENOMIC DNA]</scope>
    <source>
        <strain evidence="5 6">CECT 5294</strain>
    </source>
</reference>
<dbReference type="InterPro" id="IPR013785">
    <property type="entry name" value="Aldolase_TIM"/>
</dbReference>
<dbReference type="Gene3D" id="3.20.20.70">
    <property type="entry name" value="Aldolase class I"/>
    <property type="match status" value="1"/>
</dbReference>
<dbReference type="GO" id="GO:0009228">
    <property type="term" value="P:thiamine biosynthetic process"/>
    <property type="evidence" value="ECO:0007669"/>
    <property type="project" value="UniProtKB-KW"/>
</dbReference>
<keyword evidence="2" id="KW-0784">Thiamine biosynthesis</keyword>
<comment type="pathway">
    <text evidence="1">Cofactor biosynthesis; thiamine diphosphate biosynthesis.</text>
</comment>
<dbReference type="InterPro" id="IPR036206">
    <property type="entry name" value="ThiamineP_synth_sf"/>
</dbReference>
<evidence type="ECO:0000259" key="4">
    <source>
        <dbReference type="Pfam" id="PF02581"/>
    </source>
</evidence>
<feature type="compositionally biased region" description="Polar residues" evidence="3">
    <location>
        <begin position="1"/>
        <end position="10"/>
    </location>
</feature>
<dbReference type="GO" id="GO:0005737">
    <property type="term" value="C:cytoplasm"/>
    <property type="evidence" value="ECO:0007669"/>
    <property type="project" value="TreeGrafter"/>
</dbReference>
<dbReference type="Proteomes" id="UP000051298">
    <property type="component" value="Unassembled WGS sequence"/>
</dbReference>
<dbReference type="PANTHER" id="PTHR20857">
    <property type="entry name" value="THIAMINE-PHOSPHATE PYROPHOSPHORYLASE"/>
    <property type="match status" value="1"/>
</dbReference>
<organism evidence="5 6">
    <name type="scientific">Thalassobacter stenotrophicus</name>
    <dbReference type="NCBI Taxonomy" id="266809"/>
    <lineage>
        <taxon>Bacteria</taxon>
        <taxon>Pseudomonadati</taxon>
        <taxon>Pseudomonadota</taxon>
        <taxon>Alphaproteobacteria</taxon>
        <taxon>Rhodobacterales</taxon>
        <taxon>Roseobacteraceae</taxon>
        <taxon>Thalassobacter</taxon>
    </lineage>
</organism>
<dbReference type="CDD" id="cd00564">
    <property type="entry name" value="TMP_TenI"/>
    <property type="match status" value="1"/>
</dbReference>
<accession>A0A0P1F048</accession>
<dbReference type="eggNOG" id="COG0352">
    <property type="taxonomic scope" value="Bacteria"/>
</dbReference>
<dbReference type="EMBL" id="CYRX01000031">
    <property type="protein sequence ID" value="CUH60885.1"/>
    <property type="molecule type" value="Genomic_DNA"/>
</dbReference>
<feature type="domain" description="Thiamine phosphate synthase/TenI" evidence="4">
    <location>
        <begin position="24"/>
        <end position="191"/>
    </location>
</feature>
<dbReference type="GO" id="GO:0004789">
    <property type="term" value="F:thiamine-phosphate diphosphorylase activity"/>
    <property type="evidence" value="ECO:0007669"/>
    <property type="project" value="TreeGrafter"/>
</dbReference>
<dbReference type="STRING" id="266809.PM03_10330"/>
<evidence type="ECO:0000256" key="3">
    <source>
        <dbReference type="SAM" id="MobiDB-lite"/>
    </source>
</evidence>
<sequence>MNGENVSESPPMSDDPTLPEQPQIYLVTPPAFELETFPDLLSAVLDVHEVACLRLALATKDESTLARAADSIRELAHARDLAVVIDTHIGLVERLGLDGVHLTDGSRAVRKTRADLGEDAIVGAFCGTSRHDGMTAAEAGADYVSLGPVGSSVLGDGSTADFDTFVWWSEVIEVPIVAEGALDIALIEALAPHTDFFAIGEEIWATDDPAAAMKALTAPLR</sequence>
<dbReference type="AlphaFoldDB" id="A0A0P1F048"/>
<dbReference type="InterPro" id="IPR022998">
    <property type="entry name" value="ThiamineP_synth_TenI"/>
</dbReference>
<dbReference type="SUPFAM" id="SSF51391">
    <property type="entry name" value="Thiamin phosphate synthase"/>
    <property type="match status" value="1"/>
</dbReference>
<feature type="region of interest" description="Disordered" evidence="3">
    <location>
        <begin position="1"/>
        <end position="22"/>
    </location>
</feature>
<proteinExistence type="predicted"/>
<dbReference type="Pfam" id="PF02581">
    <property type="entry name" value="TMP-TENI"/>
    <property type="match status" value="1"/>
</dbReference>
<evidence type="ECO:0000313" key="5">
    <source>
        <dbReference type="EMBL" id="CUH60885.1"/>
    </source>
</evidence>
<protein>
    <submittedName>
        <fullName evidence="5">Thiamine-phosphate pyrophosphorylase</fullName>
    </submittedName>
</protein>
<name>A0A0P1F048_9RHOB</name>
<evidence type="ECO:0000256" key="2">
    <source>
        <dbReference type="ARBA" id="ARBA00022977"/>
    </source>
</evidence>
<evidence type="ECO:0000256" key="1">
    <source>
        <dbReference type="ARBA" id="ARBA00004948"/>
    </source>
</evidence>
<evidence type="ECO:0000313" key="6">
    <source>
        <dbReference type="Proteomes" id="UP000051298"/>
    </source>
</evidence>